<reference evidence="2" key="1">
    <citation type="submission" date="2022-11" db="EMBL/GenBank/DDBJ databases">
        <authorList>
            <person name="Scott C."/>
            <person name="Bruce N."/>
        </authorList>
    </citation>
    <scope>NUCLEOTIDE SEQUENCE</scope>
</reference>
<protein>
    <recommendedName>
        <fullName evidence="4">C2H2-type domain-containing protein</fullName>
    </recommendedName>
</protein>
<dbReference type="Proteomes" id="UP000838763">
    <property type="component" value="Unassembled WGS sequence"/>
</dbReference>
<keyword evidence="3" id="KW-1185">Reference proteome</keyword>
<evidence type="ECO:0000313" key="3">
    <source>
        <dbReference type="Proteomes" id="UP000838763"/>
    </source>
</evidence>
<evidence type="ECO:0000256" key="1">
    <source>
        <dbReference type="SAM" id="MobiDB-lite"/>
    </source>
</evidence>
<feature type="region of interest" description="Disordered" evidence="1">
    <location>
        <begin position="128"/>
        <end position="160"/>
    </location>
</feature>
<gene>
    <name evidence="2" type="ORF">PPNO1_LOCUS7161</name>
</gene>
<feature type="compositionally biased region" description="Polar residues" evidence="1">
    <location>
        <begin position="128"/>
        <end position="145"/>
    </location>
</feature>
<proteinExistence type="predicted"/>
<feature type="compositionally biased region" description="Polar residues" evidence="1">
    <location>
        <begin position="353"/>
        <end position="363"/>
    </location>
</feature>
<feature type="region of interest" description="Disordered" evidence="1">
    <location>
        <begin position="178"/>
        <end position="238"/>
    </location>
</feature>
<sequence>MRHPQFGAGPRGRESCAGALGLGAMESPVATISEAVTDRNHQGRAAAFAMFPHVLDMEPRKTLGAASRKPAMSPKRRSILRVKEVSVAGQELSQQALDARNAMSDPMLFSDTASCRTGSITNSEVESAFSGSGTITESPSHSLILQASDPHPGMNYDLGPSEVLSQVGSWDDLRLPAPAKAQTAGSAIAPTIVPSTTSRKRSSRSRYGDGPDDDDDTEDLRKSPKRQDNTEPENQQRFACPFYRHDPFKYTSCLSYSLRRIKDVKQHIYRKHGPPLYYCAPCRDRLLIRLTWERNQRGILEPILAENQALVSSPMADHDLETVVIKTMTQVLNRFREESLCQLSQAASPDPSSPHTTASSPEPSSCAPIYNRKPPSKQLHAVSEVPGNLTALGVLDDVVSEYTMLGGRK</sequence>
<name>A0A9P1MBQ9_9PEZI</name>
<organism evidence="2 3">
    <name type="scientific">Parascedosporium putredinis</name>
    <dbReference type="NCBI Taxonomy" id="1442378"/>
    <lineage>
        <taxon>Eukaryota</taxon>
        <taxon>Fungi</taxon>
        <taxon>Dikarya</taxon>
        <taxon>Ascomycota</taxon>
        <taxon>Pezizomycotina</taxon>
        <taxon>Sordariomycetes</taxon>
        <taxon>Hypocreomycetidae</taxon>
        <taxon>Microascales</taxon>
        <taxon>Microascaceae</taxon>
        <taxon>Parascedosporium</taxon>
    </lineage>
</organism>
<feature type="compositionally biased region" description="Basic and acidic residues" evidence="1">
    <location>
        <begin position="219"/>
        <end position="229"/>
    </location>
</feature>
<accession>A0A9P1MBQ9</accession>
<dbReference type="PANTHER" id="PTHR38166">
    <property type="entry name" value="C2H2-TYPE DOMAIN-CONTAINING PROTEIN-RELATED"/>
    <property type="match status" value="1"/>
</dbReference>
<evidence type="ECO:0008006" key="4">
    <source>
        <dbReference type="Google" id="ProtNLM"/>
    </source>
</evidence>
<comment type="caution">
    <text evidence="2">The sequence shown here is derived from an EMBL/GenBank/DDBJ whole genome shotgun (WGS) entry which is preliminary data.</text>
</comment>
<dbReference type="EMBL" id="CALLCH030000016">
    <property type="protein sequence ID" value="CAI4217554.1"/>
    <property type="molecule type" value="Genomic_DNA"/>
</dbReference>
<dbReference type="PANTHER" id="PTHR38166:SF1">
    <property type="entry name" value="C2H2-TYPE DOMAIN-CONTAINING PROTEIN"/>
    <property type="match status" value="1"/>
</dbReference>
<dbReference type="AlphaFoldDB" id="A0A9P1MBQ9"/>
<evidence type="ECO:0000313" key="2">
    <source>
        <dbReference type="EMBL" id="CAI4217554.1"/>
    </source>
</evidence>
<feature type="region of interest" description="Disordered" evidence="1">
    <location>
        <begin position="343"/>
        <end position="379"/>
    </location>
</feature>
<dbReference type="OrthoDB" id="3521097at2759"/>